<evidence type="ECO:0000259" key="1">
    <source>
        <dbReference type="Pfam" id="PF01507"/>
    </source>
</evidence>
<reference evidence="2 3" key="1">
    <citation type="submission" date="2019-08" db="EMBL/GenBank/DDBJ databases">
        <authorList>
            <person name="Duncan S."/>
            <person name="Walker A."/>
        </authorList>
    </citation>
    <scope>NUCLEOTIDE SEQUENCE [LARGE SCALE GENOMIC DNA]</scope>
    <source>
        <strain evidence="2 3">T3WBe13</strain>
    </source>
</reference>
<organism evidence="2 3">
    <name type="scientific">Agathobacter rectalis</name>
    <dbReference type="NCBI Taxonomy" id="39491"/>
    <lineage>
        <taxon>Bacteria</taxon>
        <taxon>Bacillati</taxon>
        <taxon>Bacillota</taxon>
        <taxon>Clostridia</taxon>
        <taxon>Lachnospirales</taxon>
        <taxon>Lachnospiraceae</taxon>
        <taxon>Agathobacter</taxon>
    </lineage>
</organism>
<accession>A0A5S4VTL7</accession>
<dbReference type="InterPro" id="IPR050128">
    <property type="entry name" value="Sulfate_adenylyltrnsfr_sub2"/>
</dbReference>
<proteinExistence type="predicted"/>
<evidence type="ECO:0000313" key="2">
    <source>
        <dbReference type="EMBL" id="TYL60962.1"/>
    </source>
</evidence>
<comment type="caution">
    <text evidence="2">The sequence shown here is derived from an EMBL/GenBank/DDBJ whole genome shotgun (WGS) entry which is preliminary data.</text>
</comment>
<dbReference type="InterPro" id="IPR014729">
    <property type="entry name" value="Rossmann-like_a/b/a_fold"/>
</dbReference>
<dbReference type="AlphaFoldDB" id="A0A5S4VTL7"/>
<protein>
    <submittedName>
        <fullName evidence="2">Phosphoadenosine phosphosulfate reductase family protein</fullName>
    </submittedName>
</protein>
<dbReference type="GO" id="GO:0003824">
    <property type="term" value="F:catalytic activity"/>
    <property type="evidence" value="ECO:0007669"/>
    <property type="project" value="InterPro"/>
</dbReference>
<dbReference type="PANTHER" id="PTHR43196">
    <property type="entry name" value="SULFATE ADENYLYLTRANSFERASE SUBUNIT 2"/>
    <property type="match status" value="1"/>
</dbReference>
<dbReference type="Proteomes" id="UP000324327">
    <property type="component" value="Unassembled WGS sequence"/>
</dbReference>
<dbReference type="InterPro" id="IPR002500">
    <property type="entry name" value="PAPS_reduct_dom"/>
</dbReference>
<dbReference type="RefSeq" id="WP_148872081.1">
    <property type="nucleotide sequence ID" value="NZ_VSTF01000003.1"/>
</dbReference>
<name>A0A5S4VTL7_9FIRM</name>
<dbReference type="SUPFAM" id="SSF52402">
    <property type="entry name" value="Adenine nucleotide alpha hydrolases-like"/>
    <property type="match status" value="1"/>
</dbReference>
<feature type="domain" description="Phosphoadenosine phosphosulphate reductase" evidence="1">
    <location>
        <begin position="42"/>
        <end position="120"/>
    </location>
</feature>
<sequence length="337" mass="38782">MTNKHSINDLYQMQALSLASKIQMSKARIRAWIEEYGEDGVYVSFSGGKDSTVLLDLVRSEYPNVKAVFVDTGLEYPEIREFVKTFDNVEILKPKKNFKQVIQEYGYPLFSKENAQKIYEIKHTGSEILKHNRLHGDSKGNGKLPDLYKFMLDPEAPEVSHLCCNIMKKSPVKSYEHKTGRKPIVATMATESRNRTVEWLRTGCNSFDSKRPISKPMSFWSEQDVLMYIAIKRLPICSVYGVIADDTECEVSPVDLNPHAMIFDKVNPVLHTTKCDRTGCMYCGFGCHLNEDQRFLRIKETHPKVYEYIMKSVDSGGLGYEEIIKWINKHSDFNIMF</sequence>
<gene>
    <name evidence="2" type="ORF">FYL31_04905</name>
</gene>
<reference evidence="2 3" key="2">
    <citation type="submission" date="2019-09" db="EMBL/GenBank/DDBJ databases">
        <title>Strain-level analysis of Eubacterium rectale using genomes from metagenomes.</title>
        <authorList>
            <person name="Karcher N."/>
            <person name="Segata N."/>
        </authorList>
    </citation>
    <scope>NUCLEOTIDE SEQUENCE [LARGE SCALE GENOMIC DNA]</scope>
    <source>
        <strain evidence="2 3">T3WBe13</strain>
    </source>
</reference>
<dbReference type="EMBL" id="VSTF01000003">
    <property type="protein sequence ID" value="TYL60962.1"/>
    <property type="molecule type" value="Genomic_DNA"/>
</dbReference>
<dbReference type="Gene3D" id="3.40.50.620">
    <property type="entry name" value="HUPs"/>
    <property type="match status" value="1"/>
</dbReference>
<evidence type="ECO:0000313" key="3">
    <source>
        <dbReference type="Proteomes" id="UP000324327"/>
    </source>
</evidence>
<dbReference type="Pfam" id="PF01507">
    <property type="entry name" value="PAPS_reduct"/>
    <property type="match status" value="1"/>
</dbReference>
<dbReference type="PANTHER" id="PTHR43196:SF2">
    <property type="entry name" value="PHOSPHOADENOSINE PHOSPHOSULFATE REDUCTASE"/>
    <property type="match status" value="1"/>
</dbReference>